<evidence type="ECO:0000259" key="2">
    <source>
        <dbReference type="SMART" id="SM00694"/>
    </source>
</evidence>
<evidence type="ECO:0000313" key="3">
    <source>
        <dbReference type="EMBL" id="EPQ05238.1"/>
    </source>
</evidence>
<keyword evidence="4" id="KW-1185">Reference proteome</keyword>
<feature type="domain" description="Peroxin/Ferlin" evidence="2">
    <location>
        <begin position="104"/>
        <end position="136"/>
    </location>
</feature>
<proteinExistence type="predicted"/>
<organism evidence="3 4">
    <name type="scientific">Myotis brandtii</name>
    <name type="common">Brandt's bat</name>
    <dbReference type="NCBI Taxonomy" id="109478"/>
    <lineage>
        <taxon>Eukaryota</taxon>
        <taxon>Metazoa</taxon>
        <taxon>Chordata</taxon>
        <taxon>Craniata</taxon>
        <taxon>Vertebrata</taxon>
        <taxon>Euteleostomi</taxon>
        <taxon>Mammalia</taxon>
        <taxon>Eutheria</taxon>
        <taxon>Laurasiatheria</taxon>
        <taxon>Chiroptera</taxon>
        <taxon>Yangochiroptera</taxon>
        <taxon>Vespertilionidae</taxon>
        <taxon>Myotis</taxon>
    </lineage>
</organism>
<feature type="region of interest" description="Disordered" evidence="1">
    <location>
        <begin position="61"/>
        <end position="81"/>
    </location>
</feature>
<gene>
    <name evidence="3" type="ORF">D623_10013674</name>
</gene>
<feature type="compositionally biased region" description="Low complexity" evidence="1">
    <location>
        <begin position="314"/>
        <end position="331"/>
    </location>
</feature>
<dbReference type="InterPro" id="IPR006614">
    <property type="entry name" value="Peroxin/Ferlin"/>
</dbReference>
<feature type="region of interest" description="Disordered" evidence="1">
    <location>
        <begin position="295"/>
        <end position="331"/>
    </location>
</feature>
<evidence type="ECO:0000313" key="4">
    <source>
        <dbReference type="Proteomes" id="UP000052978"/>
    </source>
</evidence>
<sequence>MPRPCSCRLGVRRGDPALRPTSGLELSGKDLLLLPPAALGTCALPEPWEAEPGAGDAVLPAAGEGPPGQEHGRTAGRVHPGPCRRLSRLSSLQDHPGPTQEEEGWEYGTMGSKFHLNPQPQSRFRRRCWHRRLAPNKDKGIAPIFLLEGSLVKLRGPGASSQPLPPGARAQGGVAAADALGWGTDSSRVGSLRPGATLSGFGGWSPEGQKGDLGMGTQEPQGDCGGQGKDLKRQEENRPPSRGLSRTLRGSWKPAPEDTPPPPHLPFIYCIFNSEHFSESRAWVVSEAPYLRAGRGEGWGGVPGAGDRVHSSLTQSPTTTSFSATSTRPGT</sequence>
<name>S7P4V3_MYOBR</name>
<feature type="region of interest" description="Disordered" evidence="1">
    <location>
        <begin position="186"/>
        <end position="262"/>
    </location>
</feature>
<accession>S7P4V3</accession>
<dbReference type="GO" id="GO:0016020">
    <property type="term" value="C:membrane"/>
    <property type="evidence" value="ECO:0007669"/>
    <property type="project" value="InterPro"/>
</dbReference>
<dbReference type="SMART" id="SM00694">
    <property type="entry name" value="DysFC"/>
    <property type="match status" value="1"/>
</dbReference>
<feature type="compositionally biased region" description="Basic and acidic residues" evidence="1">
    <location>
        <begin position="229"/>
        <end position="239"/>
    </location>
</feature>
<protein>
    <submittedName>
        <fullName evidence="3">Fer-1-like protein 5</fullName>
    </submittedName>
</protein>
<dbReference type="EMBL" id="KE161758">
    <property type="protein sequence ID" value="EPQ05238.1"/>
    <property type="molecule type" value="Genomic_DNA"/>
</dbReference>
<reference evidence="3 4" key="1">
    <citation type="journal article" date="2013" name="Nat. Commun.">
        <title>Genome analysis reveals insights into physiology and longevity of the Brandt's bat Myotis brandtii.</title>
        <authorList>
            <person name="Seim I."/>
            <person name="Fang X."/>
            <person name="Xiong Z."/>
            <person name="Lobanov A.V."/>
            <person name="Huang Z."/>
            <person name="Ma S."/>
            <person name="Feng Y."/>
            <person name="Turanov A.A."/>
            <person name="Zhu Y."/>
            <person name="Lenz T.L."/>
            <person name="Gerashchenko M.V."/>
            <person name="Fan D."/>
            <person name="Hee Yim S."/>
            <person name="Yao X."/>
            <person name="Jordan D."/>
            <person name="Xiong Y."/>
            <person name="Ma Y."/>
            <person name="Lyapunov A.N."/>
            <person name="Chen G."/>
            <person name="Kulakova O.I."/>
            <person name="Sun Y."/>
            <person name="Lee S.G."/>
            <person name="Bronson R.T."/>
            <person name="Moskalev A.A."/>
            <person name="Sunyaev S.R."/>
            <person name="Zhang G."/>
            <person name="Krogh A."/>
            <person name="Wang J."/>
            <person name="Gladyshev V.N."/>
        </authorList>
    </citation>
    <scope>NUCLEOTIDE SEQUENCE [LARGE SCALE GENOMIC DNA]</scope>
</reference>
<evidence type="ECO:0000256" key="1">
    <source>
        <dbReference type="SAM" id="MobiDB-lite"/>
    </source>
</evidence>
<dbReference type="Proteomes" id="UP000052978">
    <property type="component" value="Unassembled WGS sequence"/>
</dbReference>
<dbReference type="AlphaFoldDB" id="S7P4V3"/>